<evidence type="ECO:0000259" key="1">
    <source>
        <dbReference type="Pfam" id="PF13144"/>
    </source>
</evidence>
<proteinExistence type="predicted"/>
<dbReference type="AlphaFoldDB" id="A0A0F9KRB7"/>
<name>A0A0F9KRB7_9ZZZZ</name>
<feature type="domain" description="Flagella basal body P-ring formation protein FlgA SAF" evidence="1">
    <location>
        <begin position="221"/>
        <end position="343"/>
    </location>
</feature>
<dbReference type="InterPro" id="IPR039246">
    <property type="entry name" value="Flagellar_FlgA"/>
</dbReference>
<dbReference type="Gene3D" id="2.30.30.760">
    <property type="match status" value="1"/>
</dbReference>
<comment type="caution">
    <text evidence="2">The sequence shown here is derived from an EMBL/GenBank/DDBJ whole genome shotgun (WGS) entry which is preliminary data.</text>
</comment>
<accession>A0A0F9KRB7</accession>
<sequence length="345" mass="38516">MGERVFVYLASVMFLCICTASGSLRGVVPSGTESVESLARRASANQVEINIKDKVTLKEKTITIGNISTVTGDNVELVKKISNIEIGRTPWPNNFRKIGVDFLKMRLKTSNIKLSDIIFNGARAVTISVEATRITGAEIVQKAREHLLSVLPVVDRETTIELERMPGVQWVAEKRDEIVLDVSLVDSNKDRGNIELIVSARSNSVPFFKTSVVFNVRVFENVVIAKRKIRRHQHLNKEDIFLGKRETTKTHDLSFFSMDDLTGKVAVRTIRANTIITEKIVETPPTIQRGNVVKLFIEANNFSIVTKGLAQETGRTGEVIRVRNLNSKKIIYGKVVGPESVQIIF</sequence>
<protein>
    <recommendedName>
        <fullName evidence="1">Flagella basal body P-ring formation protein FlgA SAF domain-containing protein</fullName>
    </recommendedName>
</protein>
<organism evidence="2">
    <name type="scientific">marine sediment metagenome</name>
    <dbReference type="NCBI Taxonomy" id="412755"/>
    <lineage>
        <taxon>unclassified sequences</taxon>
        <taxon>metagenomes</taxon>
        <taxon>ecological metagenomes</taxon>
    </lineage>
</organism>
<dbReference type="EMBL" id="LAZR01014332">
    <property type="protein sequence ID" value="KKM17955.1"/>
    <property type="molecule type" value="Genomic_DNA"/>
</dbReference>
<gene>
    <name evidence="2" type="ORF">LCGC14_1670560</name>
</gene>
<dbReference type="Pfam" id="PF13144">
    <property type="entry name" value="ChapFlgA"/>
    <property type="match status" value="1"/>
</dbReference>
<dbReference type="GO" id="GO:0044780">
    <property type="term" value="P:bacterial-type flagellum assembly"/>
    <property type="evidence" value="ECO:0007669"/>
    <property type="project" value="InterPro"/>
</dbReference>
<dbReference type="CDD" id="cd11614">
    <property type="entry name" value="SAF_CpaB_FlgA_like"/>
    <property type="match status" value="1"/>
</dbReference>
<evidence type="ECO:0000313" key="2">
    <source>
        <dbReference type="EMBL" id="KKM17955.1"/>
    </source>
</evidence>
<dbReference type="PANTHER" id="PTHR36307">
    <property type="entry name" value="FLAGELLA BASAL BODY P-RING FORMATION PROTEIN FLGA"/>
    <property type="match status" value="1"/>
</dbReference>
<dbReference type="Gene3D" id="3.90.1210.10">
    <property type="entry name" value="Antifreeze-like/N-acetylneuraminic acid synthase C-terminal domain"/>
    <property type="match status" value="1"/>
</dbReference>
<dbReference type="PANTHER" id="PTHR36307:SF1">
    <property type="entry name" value="FLAGELLA BASAL BODY P-RING FORMATION PROTEIN FLGA"/>
    <property type="match status" value="1"/>
</dbReference>
<reference evidence="2" key="1">
    <citation type="journal article" date="2015" name="Nature">
        <title>Complex archaea that bridge the gap between prokaryotes and eukaryotes.</title>
        <authorList>
            <person name="Spang A."/>
            <person name="Saw J.H."/>
            <person name="Jorgensen S.L."/>
            <person name="Zaremba-Niedzwiedzka K."/>
            <person name="Martijn J."/>
            <person name="Lind A.E."/>
            <person name="van Eijk R."/>
            <person name="Schleper C."/>
            <person name="Guy L."/>
            <person name="Ettema T.J."/>
        </authorList>
    </citation>
    <scope>NUCLEOTIDE SEQUENCE</scope>
</reference>
<dbReference type="InterPro" id="IPR017585">
    <property type="entry name" value="SAF_FlgA"/>
</dbReference>
<dbReference type="NCBIfam" id="TIGR03170">
    <property type="entry name" value="flgA_cterm"/>
    <property type="match status" value="1"/>
</dbReference>